<feature type="transmembrane region" description="Helical" evidence="6">
    <location>
        <begin position="230"/>
        <end position="260"/>
    </location>
</feature>
<dbReference type="Proteomes" id="UP000809621">
    <property type="component" value="Unassembled WGS sequence"/>
</dbReference>
<feature type="transmembrane region" description="Helical" evidence="6">
    <location>
        <begin position="280"/>
        <end position="302"/>
    </location>
</feature>
<comment type="caution">
    <text evidence="8">The sequence shown here is derived from an EMBL/GenBank/DDBJ whole genome shotgun (WGS) entry which is preliminary data.</text>
</comment>
<keyword evidence="4 6" id="KW-1133">Transmembrane helix</keyword>
<feature type="transmembrane region" description="Helical" evidence="6">
    <location>
        <begin position="786"/>
        <end position="805"/>
    </location>
</feature>
<dbReference type="InterPro" id="IPR038766">
    <property type="entry name" value="Membrane_comp_ABC_pdt"/>
</dbReference>
<feature type="transmembrane region" description="Helical" evidence="6">
    <location>
        <begin position="409"/>
        <end position="435"/>
    </location>
</feature>
<dbReference type="EMBL" id="JAFEUM010000002">
    <property type="protein sequence ID" value="MBM7035932.1"/>
    <property type="molecule type" value="Genomic_DNA"/>
</dbReference>
<keyword evidence="9" id="KW-1185">Reference proteome</keyword>
<accession>A0ABS2HHI9</accession>
<feature type="transmembrane region" description="Helical" evidence="6">
    <location>
        <begin position="690"/>
        <end position="709"/>
    </location>
</feature>
<keyword evidence="3 6" id="KW-0812">Transmembrane</keyword>
<evidence type="ECO:0000313" key="9">
    <source>
        <dbReference type="Proteomes" id="UP000809621"/>
    </source>
</evidence>
<evidence type="ECO:0000256" key="4">
    <source>
        <dbReference type="ARBA" id="ARBA00022989"/>
    </source>
</evidence>
<keyword evidence="2" id="KW-1003">Cell membrane</keyword>
<proteinExistence type="predicted"/>
<feature type="transmembrane region" description="Helical" evidence="6">
    <location>
        <begin position="730"/>
        <end position="757"/>
    </location>
</feature>
<feature type="transmembrane region" description="Helical" evidence="6">
    <location>
        <begin position="385"/>
        <end position="403"/>
    </location>
</feature>
<dbReference type="Pfam" id="PF02687">
    <property type="entry name" value="FtsX"/>
    <property type="match status" value="2"/>
</dbReference>
<feature type="transmembrane region" description="Helical" evidence="6">
    <location>
        <begin position="309"/>
        <end position="328"/>
    </location>
</feature>
<sequence length="817" mass="90492">MIWPVVKALLGHYRRHPLQILMVWLGLTLGVSILVGVLAINQHAQSSYETGGRLFANPLPYRIVPQNIANKIPQAFYVHLRRQGYSQCAPFEFYRVRTEDGVDVTIVGTDPLSLIQLNSSDSLDQLTLLRLLEHPHPVLASQAFLDFMDWENGDVIPLMNGNSIGPVVLDKDEFVKGPNLLADLAYIREIRQSSGLSFIGCSEMPQAKLNALAESLPPGMKLKKSDQSELIALTQAFHLNLTALGMLSFLVGLFIFYQAMSLSLIQRQPIVGILRQAGVAGWQLIIALTIELVLLVLVSWILGNAFGLMLANQLLPAVSSSLGALYNANVELKLNWSWNWSRYSLLMVICGAAISCFWPLIRLLRSQPIRLTARLSLVRFAGKEFSWQALIAAVLCTIALAIYQAPQTIFSGFVIIALMLVGVALFMPFVVFEVLNQLSFRLKSMKVRLFFADAAASMSYRGLAMMAFTLAMTANIGVETVVGSFRATTHKWLEQRLAADIYVSPSKESADIVSRWLLRQPEVKGVWHRWEAELPTPKGTLDVVSIGSSLEELNGLSVKVTMPMFWEMLHSSRSVMISESMALKNNIRIGQKIPLPAPLGQDWLVTGVYYDYGNPYDQVLVSHGSWKATLKTNGSIALGIDLYDKSDRGELVGKLVQKYRLPAERIVENEILHARAMALFDRTFGIADSLGNITLVIAVFGIFLSTLAGEISRQRNTILMRCFGISTAELLTIGGLQLLMFGLISTLIALPLGLALANNVVELILKFAFGWTMQVHVIPWEYAKTIAIALLALVVAGIFPIWQVIIRSPMKSLRDAL</sequence>
<feature type="domain" description="ABC3 transporter permease C-terminal" evidence="7">
    <location>
        <begin position="245"/>
        <end position="368"/>
    </location>
</feature>
<protein>
    <submittedName>
        <fullName evidence="8">ABC transporter permease</fullName>
    </submittedName>
</protein>
<dbReference type="RefSeq" id="WP_205157550.1">
    <property type="nucleotide sequence ID" value="NZ_JAFEUM010000002.1"/>
</dbReference>
<feature type="domain" description="ABC3 transporter permease C-terminal" evidence="7">
    <location>
        <begin position="693"/>
        <end position="808"/>
    </location>
</feature>
<comment type="subcellular location">
    <subcellularLocation>
        <location evidence="1">Cell membrane</location>
        <topology evidence="1">Multi-pass membrane protein</topology>
    </subcellularLocation>
</comment>
<feature type="transmembrane region" description="Helical" evidence="6">
    <location>
        <begin position="20"/>
        <end position="40"/>
    </location>
</feature>
<evidence type="ECO:0000256" key="6">
    <source>
        <dbReference type="SAM" id="Phobius"/>
    </source>
</evidence>
<dbReference type="InterPro" id="IPR003838">
    <property type="entry name" value="ABC3_permease_C"/>
</dbReference>
<organism evidence="8 9">
    <name type="scientific">Vibrio ulleungensis</name>
    <dbReference type="NCBI Taxonomy" id="2807619"/>
    <lineage>
        <taxon>Bacteria</taxon>
        <taxon>Pseudomonadati</taxon>
        <taxon>Pseudomonadota</taxon>
        <taxon>Gammaproteobacteria</taxon>
        <taxon>Vibrionales</taxon>
        <taxon>Vibrionaceae</taxon>
        <taxon>Vibrio</taxon>
    </lineage>
</organism>
<dbReference type="PANTHER" id="PTHR30287:SF2">
    <property type="entry name" value="BLL1001 PROTEIN"/>
    <property type="match status" value="1"/>
</dbReference>
<reference evidence="8 9" key="1">
    <citation type="submission" date="2021-02" db="EMBL/GenBank/DDBJ databases">
        <authorList>
            <person name="Park J.-S."/>
        </authorList>
    </citation>
    <scope>NUCLEOTIDE SEQUENCE [LARGE SCALE GENOMIC DNA]</scope>
    <source>
        <strain evidence="8 9">188UL20-2</strain>
    </source>
</reference>
<name>A0ABS2HHI9_9VIBR</name>
<evidence type="ECO:0000256" key="1">
    <source>
        <dbReference type="ARBA" id="ARBA00004651"/>
    </source>
</evidence>
<evidence type="ECO:0000256" key="3">
    <source>
        <dbReference type="ARBA" id="ARBA00022692"/>
    </source>
</evidence>
<evidence type="ECO:0000256" key="5">
    <source>
        <dbReference type="ARBA" id="ARBA00023136"/>
    </source>
</evidence>
<evidence type="ECO:0000259" key="7">
    <source>
        <dbReference type="Pfam" id="PF02687"/>
    </source>
</evidence>
<gene>
    <name evidence="8" type="ORF">JQC93_05875</name>
</gene>
<evidence type="ECO:0000256" key="2">
    <source>
        <dbReference type="ARBA" id="ARBA00022475"/>
    </source>
</evidence>
<keyword evidence="5 6" id="KW-0472">Membrane</keyword>
<feature type="transmembrane region" description="Helical" evidence="6">
    <location>
        <begin position="447"/>
        <end position="472"/>
    </location>
</feature>
<feature type="transmembrane region" description="Helical" evidence="6">
    <location>
        <begin position="340"/>
        <end position="364"/>
    </location>
</feature>
<dbReference type="PANTHER" id="PTHR30287">
    <property type="entry name" value="MEMBRANE COMPONENT OF PREDICTED ABC SUPERFAMILY METABOLITE UPTAKE TRANSPORTER"/>
    <property type="match status" value="1"/>
</dbReference>
<evidence type="ECO:0000313" key="8">
    <source>
        <dbReference type="EMBL" id="MBM7035932.1"/>
    </source>
</evidence>